<proteinExistence type="predicted"/>
<feature type="compositionally biased region" description="Basic and acidic residues" evidence="1">
    <location>
        <begin position="104"/>
        <end position="131"/>
    </location>
</feature>
<accession>A0A8H6M9R6</accession>
<evidence type="ECO:0000313" key="2">
    <source>
        <dbReference type="EMBL" id="KAF6761148.1"/>
    </source>
</evidence>
<feature type="compositionally biased region" description="Basic and acidic residues" evidence="1">
    <location>
        <begin position="54"/>
        <end position="94"/>
    </location>
</feature>
<dbReference type="Proteomes" id="UP000521943">
    <property type="component" value="Unassembled WGS sequence"/>
</dbReference>
<dbReference type="OrthoDB" id="10389106at2759"/>
<name>A0A8H6M9R6_9AGAR</name>
<feature type="region of interest" description="Disordered" evidence="1">
    <location>
        <begin position="37"/>
        <end position="131"/>
    </location>
</feature>
<feature type="non-terminal residue" evidence="2">
    <location>
        <position position="223"/>
    </location>
</feature>
<organism evidence="2 3">
    <name type="scientific">Ephemerocybe angulata</name>
    <dbReference type="NCBI Taxonomy" id="980116"/>
    <lineage>
        <taxon>Eukaryota</taxon>
        <taxon>Fungi</taxon>
        <taxon>Dikarya</taxon>
        <taxon>Basidiomycota</taxon>
        <taxon>Agaricomycotina</taxon>
        <taxon>Agaricomycetes</taxon>
        <taxon>Agaricomycetidae</taxon>
        <taxon>Agaricales</taxon>
        <taxon>Agaricineae</taxon>
        <taxon>Psathyrellaceae</taxon>
        <taxon>Ephemerocybe</taxon>
    </lineage>
</organism>
<comment type="caution">
    <text evidence="2">The sequence shown here is derived from an EMBL/GenBank/DDBJ whole genome shotgun (WGS) entry which is preliminary data.</text>
</comment>
<evidence type="ECO:0000256" key="1">
    <source>
        <dbReference type="SAM" id="MobiDB-lite"/>
    </source>
</evidence>
<protein>
    <submittedName>
        <fullName evidence="2">Uncharacterized protein</fullName>
    </submittedName>
</protein>
<sequence length="223" mass="24873">MRRDRIDRDEEDFDPEAALRDSFMGLWNVFSEIVQKKAQSGDSEWASEAGRSQLEGRRGARKEGARETAGEGRGEKAGKPKDASESQMGEKLKAAESGIIGLQDKYKGKEREHDQGKEKLKEREMEMGKDPHSLREWAAEIQGEIGWPLAYVHPMGDMKDPVMSSILLTGAFAGTRALLEEVGVQSGDYKLEPYFLERRGPNGDIKGCVVDYDLVRAPRSQAV</sequence>
<dbReference type="EMBL" id="JACGCI010000010">
    <property type="protein sequence ID" value="KAF6761148.1"/>
    <property type="molecule type" value="Genomic_DNA"/>
</dbReference>
<gene>
    <name evidence="2" type="ORF">DFP72DRAFT_880244</name>
</gene>
<evidence type="ECO:0000313" key="3">
    <source>
        <dbReference type="Proteomes" id="UP000521943"/>
    </source>
</evidence>
<reference evidence="2 3" key="1">
    <citation type="submission" date="2020-07" db="EMBL/GenBank/DDBJ databases">
        <title>Comparative genomics of pyrophilous fungi reveals a link between fire events and developmental genes.</title>
        <authorList>
            <consortium name="DOE Joint Genome Institute"/>
            <person name="Steindorff A.S."/>
            <person name="Carver A."/>
            <person name="Calhoun S."/>
            <person name="Stillman K."/>
            <person name="Liu H."/>
            <person name="Lipzen A."/>
            <person name="Pangilinan J."/>
            <person name="Labutti K."/>
            <person name="Bruns T.D."/>
            <person name="Grigoriev I.V."/>
        </authorList>
    </citation>
    <scope>NUCLEOTIDE SEQUENCE [LARGE SCALE GENOMIC DNA]</scope>
    <source>
        <strain evidence="2 3">CBS 144469</strain>
    </source>
</reference>
<dbReference type="AlphaFoldDB" id="A0A8H6M9R6"/>
<keyword evidence="3" id="KW-1185">Reference proteome</keyword>